<name>A0A0P1AA85_PLAHL</name>
<evidence type="ECO:0008006" key="4">
    <source>
        <dbReference type="Google" id="ProtNLM"/>
    </source>
</evidence>
<keyword evidence="3" id="KW-1185">Reference proteome</keyword>
<feature type="signal peptide" evidence="1">
    <location>
        <begin position="1"/>
        <end position="22"/>
    </location>
</feature>
<proteinExistence type="predicted"/>
<dbReference type="AlphaFoldDB" id="A0A0P1AA85"/>
<reference evidence="3" key="1">
    <citation type="submission" date="2014-09" db="EMBL/GenBank/DDBJ databases">
        <authorList>
            <person name="Sharma Rahul"/>
            <person name="Thines Marco"/>
        </authorList>
    </citation>
    <scope>NUCLEOTIDE SEQUENCE [LARGE SCALE GENOMIC DNA]</scope>
</reference>
<evidence type="ECO:0000313" key="2">
    <source>
        <dbReference type="EMBL" id="CEG37775.1"/>
    </source>
</evidence>
<accession>A0A0P1AA85</accession>
<dbReference type="RefSeq" id="XP_024574144.1">
    <property type="nucleotide sequence ID" value="XM_024723138.1"/>
</dbReference>
<organism evidence="2 3">
    <name type="scientific">Plasmopara halstedii</name>
    <name type="common">Downy mildew of sunflower</name>
    <dbReference type="NCBI Taxonomy" id="4781"/>
    <lineage>
        <taxon>Eukaryota</taxon>
        <taxon>Sar</taxon>
        <taxon>Stramenopiles</taxon>
        <taxon>Oomycota</taxon>
        <taxon>Peronosporomycetes</taxon>
        <taxon>Peronosporales</taxon>
        <taxon>Peronosporaceae</taxon>
        <taxon>Plasmopara</taxon>
    </lineage>
</organism>
<keyword evidence="1" id="KW-0732">Signal</keyword>
<dbReference type="Proteomes" id="UP000054928">
    <property type="component" value="Unassembled WGS sequence"/>
</dbReference>
<dbReference type="GeneID" id="36400886"/>
<protein>
    <recommendedName>
        <fullName evidence="4">Secreted protein</fullName>
    </recommendedName>
</protein>
<evidence type="ECO:0000256" key="1">
    <source>
        <dbReference type="SAM" id="SignalP"/>
    </source>
</evidence>
<dbReference type="EMBL" id="CCYD01000291">
    <property type="protein sequence ID" value="CEG37775.1"/>
    <property type="molecule type" value="Genomic_DNA"/>
</dbReference>
<evidence type="ECO:0000313" key="3">
    <source>
        <dbReference type="Proteomes" id="UP000054928"/>
    </source>
</evidence>
<feature type="chain" id="PRO_5006058487" description="Secreted protein" evidence="1">
    <location>
        <begin position="23"/>
        <end position="82"/>
    </location>
</feature>
<sequence length="82" mass="9330">MYLHLIVQACHHHLSVVALALAHVICLDYHPTSIAYNCCSLPSKEPELNAGLATYLYFLEYYVVALSSERRFKLTAMVEMLE</sequence>